<dbReference type="EMBL" id="CM041534">
    <property type="protein sequence ID" value="KAI3373698.1"/>
    <property type="molecule type" value="Genomic_DNA"/>
</dbReference>
<dbReference type="Proteomes" id="UP000831701">
    <property type="component" value="Chromosome 4"/>
</dbReference>
<accession>A0ACB8X0T4</accession>
<reference evidence="1" key="1">
    <citation type="submission" date="2022-04" db="EMBL/GenBank/DDBJ databases">
        <title>Jade perch genome.</title>
        <authorList>
            <person name="Chao B."/>
        </authorList>
    </citation>
    <scope>NUCLEOTIDE SEQUENCE</scope>
    <source>
        <strain evidence="1">CB-2022</strain>
    </source>
</reference>
<protein>
    <submittedName>
        <fullName evidence="1">Uncharacterized protein</fullName>
    </submittedName>
</protein>
<comment type="caution">
    <text evidence="1">The sequence shown here is derived from an EMBL/GenBank/DDBJ whole genome shotgun (WGS) entry which is preliminary data.</text>
</comment>
<sequence>MALSLLLLASITQGVQDVEVFHYEKVEAVVGQNVTLPCLLKKGTNFKIVNIEWRRTKHENEKLAVYNPSYGHHLFWPNITIQPEEDQGAYLHLHGVSKWDSGIYICDFTTFPNGVIRSETELKIKDVDVELMCDVNNTVEVHAGEDVTIHCSAFPNAQYRWTKNKTLVSENESLQLRWVTDAHAGVYTLTVNTGNRSLQREFIITVLTETTSLRTDLVTPQPNVTEGSLVSLTTWPTTGLSATDTNITWTTSTDVTDDPLNPSNATIPAGETTSFINHTHITVTSSPPTHTDPYHLSNSSYQEMNVTHRFETSTFSDHFFGPTQEIGNESVGSIMDNAGFTTRSTGKVKKEDKDTGGVRTHLFLMLIIIPVLLLIAVASFLCRREMIRQRFSKLGLFGAPSQEEDHYFHNLTNDEQEENPHNHHEQQENPIYGNISTDRGGSVEVCYEMMTMQHKKDHMKPSGPDLNYASLDLKVAKKHKRKYRHQQGGHTQLPAQSKALLDMDADMDTQLPPRDTSTMVSHSSIYLNSQQIAQETEEMERERGMNMERENVGWDGMRRWDNGGSRKWKDRQESEERKEILDVSNGSVCTQLSEVEAIQIGTDHFTSSFSHNSEQLD</sequence>
<evidence type="ECO:0000313" key="2">
    <source>
        <dbReference type="Proteomes" id="UP000831701"/>
    </source>
</evidence>
<proteinExistence type="predicted"/>
<gene>
    <name evidence="1" type="ORF">L3Q82_022284</name>
</gene>
<evidence type="ECO:0000313" key="1">
    <source>
        <dbReference type="EMBL" id="KAI3373698.1"/>
    </source>
</evidence>
<name>A0ACB8X0T4_9TELE</name>
<organism evidence="1 2">
    <name type="scientific">Scortum barcoo</name>
    <name type="common">barcoo grunter</name>
    <dbReference type="NCBI Taxonomy" id="214431"/>
    <lineage>
        <taxon>Eukaryota</taxon>
        <taxon>Metazoa</taxon>
        <taxon>Chordata</taxon>
        <taxon>Craniata</taxon>
        <taxon>Vertebrata</taxon>
        <taxon>Euteleostomi</taxon>
        <taxon>Actinopterygii</taxon>
        <taxon>Neopterygii</taxon>
        <taxon>Teleostei</taxon>
        <taxon>Neoteleostei</taxon>
        <taxon>Acanthomorphata</taxon>
        <taxon>Eupercaria</taxon>
        <taxon>Centrarchiformes</taxon>
        <taxon>Terapontoidei</taxon>
        <taxon>Terapontidae</taxon>
        <taxon>Scortum</taxon>
    </lineage>
</organism>
<keyword evidence="2" id="KW-1185">Reference proteome</keyword>